<sequence>MMASFSEAVCFLVCTKNSPYSNRIYYFTCLPQEYGIIQGYEDGTFRPSKTITRQEAMAMIARAMKWTGLNASISGADKLFFKIYASESMRPMNSRIGCRLYKRRHK</sequence>
<dbReference type="EMBL" id="JAAOIW010000021">
    <property type="protein sequence ID" value="NHN34674.1"/>
    <property type="molecule type" value="Genomic_DNA"/>
</dbReference>
<evidence type="ECO:0000313" key="2">
    <source>
        <dbReference type="EMBL" id="NHN34674.1"/>
    </source>
</evidence>
<dbReference type="InterPro" id="IPR001119">
    <property type="entry name" value="SLH_dom"/>
</dbReference>
<dbReference type="Pfam" id="PF00395">
    <property type="entry name" value="SLH"/>
    <property type="match status" value="1"/>
</dbReference>
<accession>A0ABX0JJI2</accession>
<evidence type="ECO:0000259" key="1">
    <source>
        <dbReference type="PROSITE" id="PS51272"/>
    </source>
</evidence>
<feature type="domain" description="SLH" evidence="1">
    <location>
        <begin position="7"/>
        <end position="74"/>
    </location>
</feature>
<organism evidence="2 3">
    <name type="scientific">Paenibacillus agricola</name>
    <dbReference type="NCBI Taxonomy" id="2716264"/>
    <lineage>
        <taxon>Bacteria</taxon>
        <taxon>Bacillati</taxon>
        <taxon>Bacillota</taxon>
        <taxon>Bacilli</taxon>
        <taxon>Bacillales</taxon>
        <taxon>Paenibacillaceae</taxon>
        <taxon>Paenibacillus</taxon>
    </lineage>
</organism>
<protein>
    <submittedName>
        <fullName evidence="2">S-layer homology domain-containing protein</fullName>
    </submittedName>
</protein>
<dbReference type="RefSeq" id="WP_166156040.1">
    <property type="nucleotide sequence ID" value="NZ_JAAOIW010000021.1"/>
</dbReference>
<proteinExistence type="predicted"/>
<dbReference type="PROSITE" id="PS51272">
    <property type="entry name" value="SLH"/>
    <property type="match status" value="1"/>
</dbReference>
<gene>
    <name evidence="2" type="ORF">G9U52_33470</name>
</gene>
<name>A0ABX0JJI2_9BACL</name>
<keyword evidence="3" id="KW-1185">Reference proteome</keyword>
<evidence type="ECO:0000313" key="3">
    <source>
        <dbReference type="Proteomes" id="UP001165962"/>
    </source>
</evidence>
<dbReference type="Proteomes" id="UP001165962">
    <property type="component" value="Unassembled WGS sequence"/>
</dbReference>
<comment type="caution">
    <text evidence="2">The sequence shown here is derived from an EMBL/GenBank/DDBJ whole genome shotgun (WGS) entry which is preliminary data.</text>
</comment>
<reference evidence="2" key="1">
    <citation type="submission" date="2020-03" db="EMBL/GenBank/DDBJ databases">
        <title>Draft sequencing of Paenibacilllus sp. S3N08.</title>
        <authorList>
            <person name="Kim D.-U."/>
        </authorList>
    </citation>
    <scope>NUCLEOTIDE SEQUENCE</scope>
    <source>
        <strain evidence="2">S3N08</strain>
    </source>
</reference>